<gene>
    <name evidence="18" type="ORF">GJ744_010526</name>
</gene>
<keyword evidence="9 13" id="KW-1015">Disulfide bond</keyword>
<evidence type="ECO:0000313" key="19">
    <source>
        <dbReference type="Proteomes" id="UP000606974"/>
    </source>
</evidence>
<feature type="domain" description="Thioredoxin" evidence="17">
    <location>
        <begin position="335"/>
        <end position="466"/>
    </location>
</feature>
<accession>A0A8H7E966</accession>
<dbReference type="GO" id="GO:0015035">
    <property type="term" value="F:protein-disulfide reductase activity"/>
    <property type="evidence" value="ECO:0007669"/>
    <property type="project" value="UniProtKB-ARBA"/>
</dbReference>
<dbReference type="EMBL" id="JAACFV010000007">
    <property type="protein sequence ID" value="KAF7513130.1"/>
    <property type="molecule type" value="Genomic_DNA"/>
</dbReference>
<keyword evidence="6 15" id="KW-0732">Signal</keyword>
<keyword evidence="11 13" id="KW-0676">Redox-active center</keyword>
<keyword evidence="7" id="KW-0677">Repeat</keyword>
<feature type="region of interest" description="Disordered" evidence="16">
    <location>
        <begin position="523"/>
        <end position="542"/>
    </location>
</feature>
<evidence type="ECO:0000256" key="6">
    <source>
        <dbReference type="ARBA" id="ARBA00022729"/>
    </source>
</evidence>
<dbReference type="Proteomes" id="UP000606974">
    <property type="component" value="Unassembled WGS sequence"/>
</dbReference>
<evidence type="ECO:0000256" key="12">
    <source>
        <dbReference type="ARBA" id="ARBA00039846"/>
    </source>
</evidence>
<evidence type="ECO:0000256" key="5">
    <source>
        <dbReference type="ARBA" id="ARBA00012723"/>
    </source>
</evidence>
<feature type="compositionally biased region" description="Basic and acidic residues" evidence="16">
    <location>
        <begin position="533"/>
        <end position="542"/>
    </location>
</feature>
<comment type="subcellular location">
    <subcellularLocation>
        <location evidence="3">Endoplasmic reticulum lumen</location>
    </subcellularLocation>
</comment>
<dbReference type="Pfam" id="PF13848">
    <property type="entry name" value="Thioredoxin_6"/>
    <property type="match status" value="1"/>
</dbReference>
<evidence type="ECO:0000256" key="2">
    <source>
        <dbReference type="ARBA" id="ARBA00002692"/>
    </source>
</evidence>
<dbReference type="FunFam" id="3.40.30.10:FF:000139">
    <property type="entry name" value="Protein disulfide-isomerase"/>
    <property type="match status" value="1"/>
</dbReference>
<dbReference type="OrthoDB" id="427280at2759"/>
<dbReference type="EC" id="5.3.4.1" evidence="5 15"/>
<dbReference type="PROSITE" id="PS51352">
    <property type="entry name" value="THIOREDOXIN_2"/>
    <property type="match status" value="2"/>
</dbReference>
<reference evidence="18" key="1">
    <citation type="submission" date="2020-02" db="EMBL/GenBank/DDBJ databases">
        <authorList>
            <person name="Palmer J.M."/>
        </authorList>
    </citation>
    <scope>NUCLEOTIDE SEQUENCE</scope>
    <source>
        <strain evidence="18">EPUS1.4</strain>
        <tissue evidence="18">Thallus</tissue>
    </source>
</reference>
<keyword evidence="8" id="KW-0256">Endoplasmic reticulum</keyword>
<proteinExistence type="inferred from homology"/>
<evidence type="ECO:0000313" key="18">
    <source>
        <dbReference type="EMBL" id="KAF7513130.1"/>
    </source>
</evidence>
<dbReference type="GO" id="GO:0006457">
    <property type="term" value="P:protein folding"/>
    <property type="evidence" value="ECO:0007669"/>
    <property type="project" value="TreeGrafter"/>
</dbReference>
<feature type="disulfide bond" description="Redox-active" evidence="13">
    <location>
        <begin position="385"/>
        <end position="388"/>
    </location>
</feature>
<evidence type="ECO:0000256" key="15">
    <source>
        <dbReference type="RuleBase" id="RU361130"/>
    </source>
</evidence>
<comment type="catalytic activity">
    <reaction evidence="1 15">
        <text>Catalyzes the rearrangement of -S-S- bonds in proteins.</text>
        <dbReference type="EC" id="5.3.4.1"/>
    </reaction>
</comment>
<evidence type="ECO:0000256" key="4">
    <source>
        <dbReference type="ARBA" id="ARBA00006347"/>
    </source>
</evidence>
<dbReference type="FunFam" id="3.40.30.10:FF:000185">
    <property type="entry name" value="Protein disulfide-isomerase"/>
    <property type="match status" value="1"/>
</dbReference>
<dbReference type="GO" id="GO:0051082">
    <property type="term" value="F:unfolded protein binding"/>
    <property type="evidence" value="ECO:0007669"/>
    <property type="project" value="UniProtKB-ARBA"/>
</dbReference>
<evidence type="ECO:0000256" key="8">
    <source>
        <dbReference type="ARBA" id="ARBA00022824"/>
    </source>
</evidence>
<feature type="chain" id="PRO_5034997651" description="Protein disulfide-isomerase" evidence="15">
    <location>
        <begin position="21"/>
        <end position="542"/>
    </location>
</feature>
<dbReference type="NCBIfam" id="TIGR01126">
    <property type="entry name" value="pdi_dom"/>
    <property type="match status" value="2"/>
</dbReference>
<dbReference type="SUPFAM" id="SSF52833">
    <property type="entry name" value="Thioredoxin-like"/>
    <property type="match status" value="4"/>
</dbReference>
<dbReference type="InterPro" id="IPR005792">
    <property type="entry name" value="Prot_disulphide_isomerase"/>
</dbReference>
<keyword evidence="10 15" id="KW-0413">Isomerase</keyword>
<dbReference type="AlphaFoldDB" id="A0A8H7E966"/>
<dbReference type="CDD" id="cd02961">
    <property type="entry name" value="PDI_a_family"/>
    <property type="match status" value="1"/>
</dbReference>
<dbReference type="FunFam" id="3.40.30.10:FF:000154">
    <property type="entry name" value="Protein disulfide-isomerase"/>
    <property type="match status" value="1"/>
</dbReference>
<evidence type="ECO:0000256" key="10">
    <source>
        <dbReference type="ARBA" id="ARBA00023235"/>
    </source>
</evidence>
<dbReference type="InterPro" id="IPR036249">
    <property type="entry name" value="Thioredoxin-like_sf"/>
</dbReference>
<dbReference type="CDD" id="cd02995">
    <property type="entry name" value="PDI_a_PDI_a'_C"/>
    <property type="match status" value="1"/>
</dbReference>
<feature type="domain" description="Thioredoxin" evidence="17">
    <location>
        <begin position="1"/>
        <end position="127"/>
    </location>
</feature>
<keyword evidence="19" id="KW-1185">Reference proteome</keyword>
<dbReference type="FunFam" id="3.40.30.10:FF:000017">
    <property type="entry name" value="Protein disulfide-isomerase A4"/>
    <property type="match status" value="1"/>
</dbReference>
<evidence type="ECO:0000256" key="1">
    <source>
        <dbReference type="ARBA" id="ARBA00001182"/>
    </source>
</evidence>
<dbReference type="InterPro" id="IPR005788">
    <property type="entry name" value="PDI_thioredoxin-like_dom"/>
</dbReference>
<evidence type="ECO:0000256" key="16">
    <source>
        <dbReference type="SAM" id="MobiDB-lite"/>
    </source>
</evidence>
<dbReference type="Pfam" id="PF00085">
    <property type="entry name" value="Thioredoxin"/>
    <property type="match status" value="2"/>
</dbReference>
<dbReference type="Gene3D" id="3.40.30.10">
    <property type="entry name" value="Glutaredoxin"/>
    <property type="match status" value="4"/>
</dbReference>
<comment type="similarity">
    <text evidence="4 14">Belongs to the protein disulfide isomerase family.</text>
</comment>
<dbReference type="InterPro" id="IPR017937">
    <property type="entry name" value="Thioredoxin_CS"/>
</dbReference>
<dbReference type="PRINTS" id="PR00421">
    <property type="entry name" value="THIOREDOXIN"/>
</dbReference>
<dbReference type="GO" id="GO:0003756">
    <property type="term" value="F:protein disulfide isomerase activity"/>
    <property type="evidence" value="ECO:0007669"/>
    <property type="project" value="UniProtKB-EC"/>
</dbReference>
<comment type="caution">
    <text evidence="18">The sequence shown here is derived from an EMBL/GenBank/DDBJ whole genome shotgun (WGS) entry which is preliminary data.</text>
</comment>
<sequence length="542" mass="58526">MCSFRKATLLSLLAASGVLSSDVHDLKTNNFKDFVNSNDLVLAEFFAPWCGHCKALAPEYEEAATTLKEKNIPLAKVDCTEEADLCKEFGVDGYPTVKVFRGLDNVKAYSGPRKAPAIISYMTKQALPAVSTLTSDTLEEFKTQDKVVLVAYFASDDKTSNETFSKVADSMRDDLLFGATSDAALAEAAGVKQPGLVMYKDFDEGVATFDKKFTTEAIEDFVKTASVPLVGEIGPETYAGYMATGLPLAFIFSETPEERAELAAVVKPLAEKYKGKISFATIDAKAFGAHAGNLNLEVGTWPAFAIQETVKNQKFPFDQSKKITEKDIGKFVADYLDGKIEPSVKSEPIPEKQEGPVTVVVAHNYNEVVLNNEKDVLVEFYAPWCGHCKALAPKYDELAQLYTSKPDFNEKVTIAKVDATANDVPDEIAGFPTIKLFAAGSKDSPIDYQGSRTVEDLANFVKENGKYKVDAYVANDTDDADMTDAEETMGKQAPAATVSNAAESVKSGAAESVKSVASEAAEAVKTVVSDTDDGGKEAHDEL</sequence>
<evidence type="ECO:0000259" key="17">
    <source>
        <dbReference type="PROSITE" id="PS51352"/>
    </source>
</evidence>
<comment type="function">
    <text evidence="2">Participates in the folding of proteins containing disulfide bonds, may be involved in glycosylation, prolyl hydroxylation and triglyceride transfer.</text>
</comment>
<name>A0A8H7E966_9EURO</name>
<dbReference type="GO" id="GO:0034976">
    <property type="term" value="P:response to endoplasmic reticulum stress"/>
    <property type="evidence" value="ECO:0007669"/>
    <property type="project" value="TreeGrafter"/>
</dbReference>
<dbReference type="PROSITE" id="PS00194">
    <property type="entry name" value="THIOREDOXIN_1"/>
    <property type="match status" value="2"/>
</dbReference>
<dbReference type="NCBIfam" id="TIGR01130">
    <property type="entry name" value="ER_PDI_fam"/>
    <property type="match status" value="1"/>
</dbReference>
<dbReference type="CDD" id="cd02981">
    <property type="entry name" value="PDI_b_family"/>
    <property type="match status" value="1"/>
</dbReference>
<evidence type="ECO:0000256" key="14">
    <source>
        <dbReference type="RuleBase" id="RU004208"/>
    </source>
</evidence>
<feature type="disulfide bond" description="Redox-active" evidence="13">
    <location>
        <begin position="50"/>
        <end position="53"/>
    </location>
</feature>
<dbReference type="GO" id="GO:0005788">
    <property type="term" value="C:endoplasmic reticulum lumen"/>
    <property type="evidence" value="ECO:0007669"/>
    <property type="project" value="UniProtKB-SubCell"/>
</dbReference>
<evidence type="ECO:0000256" key="7">
    <source>
        <dbReference type="ARBA" id="ARBA00022737"/>
    </source>
</evidence>
<dbReference type="PANTHER" id="PTHR18929:SF132">
    <property type="entry name" value="PROTEIN DISULFIDE-ISOMERASE A3"/>
    <property type="match status" value="1"/>
</dbReference>
<dbReference type="CDD" id="cd02982">
    <property type="entry name" value="PDI_b'_family"/>
    <property type="match status" value="1"/>
</dbReference>
<evidence type="ECO:0000256" key="11">
    <source>
        <dbReference type="ARBA" id="ARBA00023284"/>
    </source>
</evidence>
<evidence type="ECO:0000256" key="9">
    <source>
        <dbReference type="ARBA" id="ARBA00023157"/>
    </source>
</evidence>
<dbReference type="InterPro" id="IPR013766">
    <property type="entry name" value="Thioredoxin_domain"/>
</dbReference>
<dbReference type="PANTHER" id="PTHR18929">
    <property type="entry name" value="PROTEIN DISULFIDE ISOMERASE"/>
    <property type="match status" value="1"/>
</dbReference>
<protein>
    <recommendedName>
        <fullName evidence="12 15">Protein disulfide-isomerase</fullName>
        <ecNumber evidence="5 15">5.3.4.1</ecNumber>
    </recommendedName>
</protein>
<evidence type="ECO:0000256" key="13">
    <source>
        <dbReference type="PIRSR" id="PIRSR605792-51"/>
    </source>
</evidence>
<organism evidence="18 19">
    <name type="scientific">Endocarpon pusillum</name>
    <dbReference type="NCBI Taxonomy" id="364733"/>
    <lineage>
        <taxon>Eukaryota</taxon>
        <taxon>Fungi</taxon>
        <taxon>Dikarya</taxon>
        <taxon>Ascomycota</taxon>
        <taxon>Pezizomycotina</taxon>
        <taxon>Eurotiomycetes</taxon>
        <taxon>Chaetothyriomycetidae</taxon>
        <taxon>Verrucariales</taxon>
        <taxon>Verrucariaceae</taxon>
        <taxon>Endocarpon</taxon>
    </lineage>
</organism>
<evidence type="ECO:0000256" key="3">
    <source>
        <dbReference type="ARBA" id="ARBA00004319"/>
    </source>
</evidence>
<feature type="signal peptide" evidence="15">
    <location>
        <begin position="1"/>
        <end position="20"/>
    </location>
</feature>